<comment type="caution">
    <text evidence="3">The sequence shown here is derived from an EMBL/GenBank/DDBJ whole genome shotgun (WGS) entry which is preliminary data.</text>
</comment>
<keyword evidence="4" id="KW-1185">Reference proteome</keyword>
<feature type="compositionally biased region" description="Basic residues" evidence="1">
    <location>
        <begin position="99"/>
        <end position="110"/>
    </location>
</feature>
<feature type="region of interest" description="Disordered" evidence="1">
    <location>
        <begin position="80"/>
        <end position="110"/>
    </location>
</feature>
<protein>
    <submittedName>
        <fullName evidence="3">Uncharacterized protein</fullName>
    </submittedName>
</protein>
<dbReference type="RefSeq" id="WP_171318792.1">
    <property type="nucleotide sequence ID" value="NZ_JABFCY010000013.1"/>
</dbReference>
<organism evidence="3 4">
    <name type="scientific">Ochrobactrum soli</name>
    <dbReference type="NCBI Taxonomy" id="2448455"/>
    <lineage>
        <taxon>Bacteria</taxon>
        <taxon>Pseudomonadati</taxon>
        <taxon>Pseudomonadota</taxon>
        <taxon>Alphaproteobacteria</taxon>
        <taxon>Hyphomicrobiales</taxon>
        <taxon>Brucellaceae</taxon>
        <taxon>Brucella/Ochrobactrum group</taxon>
        <taxon>Ochrobactrum</taxon>
    </lineage>
</organism>
<keyword evidence="2" id="KW-0732">Signal</keyword>
<dbReference type="EMBL" id="JABFCY010000013">
    <property type="protein sequence ID" value="NNU62295.1"/>
    <property type="molecule type" value="Genomic_DNA"/>
</dbReference>
<evidence type="ECO:0000256" key="2">
    <source>
        <dbReference type="SAM" id="SignalP"/>
    </source>
</evidence>
<name>A0A849KKH0_9HYPH</name>
<evidence type="ECO:0000313" key="4">
    <source>
        <dbReference type="Proteomes" id="UP000574931"/>
    </source>
</evidence>
<feature type="chain" id="PRO_5032561484" evidence="2">
    <location>
        <begin position="22"/>
        <end position="110"/>
    </location>
</feature>
<gene>
    <name evidence="3" type="ORF">HKX02_18845</name>
</gene>
<sequence length="110" mass="12738">MRVSVLSLAAALAAFAFNAEANPVGNLQAPAQSGLVQKADYWCGPGWRMSRRGVCVPRYRRPPPPPPGWGWGPPPPRWGWGPPPRDWRRDHWRDGYRDRPRHYRPRPYWD</sequence>
<dbReference type="Proteomes" id="UP000574931">
    <property type="component" value="Unassembled WGS sequence"/>
</dbReference>
<proteinExistence type="predicted"/>
<reference evidence="3 4" key="1">
    <citation type="submission" date="2020-05" db="EMBL/GenBank/DDBJ databases">
        <title>Draft Genome Sequence of Ochrobactrum soli Isolated from Stable Fly Gut.</title>
        <authorList>
            <person name="Pileggi M.T."/>
            <person name="Vazhakkala L.J."/>
            <person name="Wong C.N."/>
        </authorList>
    </citation>
    <scope>NUCLEOTIDE SEQUENCE [LARGE SCALE GENOMIC DNA]</scope>
    <source>
        <strain evidence="3 4">MTP-C0764</strain>
    </source>
</reference>
<feature type="compositionally biased region" description="Basic and acidic residues" evidence="1">
    <location>
        <begin position="85"/>
        <end position="98"/>
    </location>
</feature>
<evidence type="ECO:0000256" key="1">
    <source>
        <dbReference type="SAM" id="MobiDB-lite"/>
    </source>
</evidence>
<dbReference type="AlphaFoldDB" id="A0A849KKH0"/>
<evidence type="ECO:0000313" key="3">
    <source>
        <dbReference type="EMBL" id="NNU62295.1"/>
    </source>
</evidence>
<feature type="signal peptide" evidence="2">
    <location>
        <begin position="1"/>
        <end position="21"/>
    </location>
</feature>
<accession>A0A849KKH0</accession>